<reference evidence="3" key="1">
    <citation type="submission" date="2019-11" db="UniProtKB">
        <authorList>
            <consortium name="WormBaseParasite"/>
        </authorList>
    </citation>
    <scope>IDENTIFICATION</scope>
</reference>
<dbReference type="CDD" id="cd22966">
    <property type="entry name" value="DD_DYDC-like"/>
    <property type="match status" value="1"/>
</dbReference>
<dbReference type="WBParaSite" id="MCU_000931-RA">
    <property type="protein sequence ID" value="MCU_000931-RA"/>
    <property type="gene ID" value="MCU_000931"/>
</dbReference>
<dbReference type="Pfam" id="PF05186">
    <property type="entry name" value="Dpy-30"/>
    <property type="match status" value="1"/>
</dbReference>
<name>A0A5K3EKV1_MESCO</name>
<keyword evidence="1" id="KW-0175">Coiled coil</keyword>
<protein>
    <submittedName>
        <fullName evidence="3">RIIa domain-containing protein</fullName>
    </submittedName>
</protein>
<dbReference type="InterPro" id="IPR007858">
    <property type="entry name" value="Dpy-30_motif"/>
</dbReference>
<dbReference type="InterPro" id="IPR049630">
    <property type="entry name" value="DYDC-like_DD"/>
</dbReference>
<feature type="coiled-coil region" evidence="1">
    <location>
        <begin position="50"/>
        <end position="78"/>
    </location>
</feature>
<feature type="region of interest" description="Disordered" evidence="2">
    <location>
        <begin position="122"/>
        <end position="144"/>
    </location>
</feature>
<accession>A0A5K3EKV1</accession>
<dbReference type="AlphaFoldDB" id="A0A5K3EKV1"/>
<sequence length="144" mass="17131">MQHSESDYVQRVLGEPLKDALAAIVLYQPLDPIEFLANYLRYWAVKVRDYRRSERIRVEEEERRRQAELKRVRELTDKKSSLSTDKMRFEVAHFVLEEVIEMGTDVVFKAWKKAELERRKAEKAAQRAAKEAEEEGEDEEEEED</sequence>
<evidence type="ECO:0000313" key="3">
    <source>
        <dbReference type="WBParaSite" id="MCU_000931-RA"/>
    </source>
</evidence>
<evidence type="ECO:0000256" key="2">
    <source>
        <dbReference type="SAM" id="MobiDB-lite"/>
    </source>
</evidence>
<proteinExistence type="predicted"/>
<organism evidence="3">
    <name type="scientific">Mesocestoides corti</name>
    <name type="common">Flatworm</name>
    <dbReference type="NCBI Taxonomy" id="53468"/>
    <lineage>
        <taxon>Eukaryota</taxon>
        <taxon>Metazoa</taxon>
        <taxon>Spiralia</taxon>
        <taxon>Lophotrochozoa</taxon>
        <taxon>Platyhelminthes</taxon>
        <taxon>Cestoda</taxon>
        <taxon>Eucestoda</taxon>
        <taxon>Cyclophyllidea</taxon>
        <taxon>Mesocestoididae</taxon>
        <taxon>Mesocestoides</taxon>
    </lineage>
</organism>
<feature type="compositionally biased region" description="Acidic residues" evidence="2">
    <location>
        <begin position="132"/>
        <end position="144"/>
    </location>
</feature>
<feature type="compositionally biased region" description="Basic and acidic residues" evidence="2">
    <location>
        <begin position="122"/>
        <end position="131"/>
    </location>
</feature>
<evidence type="ECO:0000256" key="1">
    <source>
        <dbReference type="SAM" id="Coils"/>
    </source>
</evidence>